<evidence type="ECO:0000313" key="2">
    <source>
        <dbReference type="EMBL" id="AAM48477.1"/>
    </source>
</evidence>
<dbReference type="GO" id="GO:0005737">
    <property type="term" value="C:cytoplasm"/>
    <property type="evidence" value="ECO:0000314"/>
    <property type="project" value="FlyBase"/>
</dbReference>
<dbReference type="GO" id="GO:0007319">
    <property type="term" value="P:negative regulation of oskar mRNA translation"/>
    <property type="evidence" value="ECO:0000315"/>
    <property type="project" value="FlyBase"/>
</dbReference>
<feature type="non-terminal residue" evidence="2">
    <location>
        <position position="1"/>
    </location>
</feature>
<protein>
    <submittedName>
        <fullName evidence="2">SD22984p</fullName>
    </submittedName>
</protein>
<dbReference type="GO" id="GO:0005634">
    <property type="term" value="C:nucleus"/>
    <property type="evidence" value="ECO:0007005"/>
    <property type="project" value="FlyBase"/>
</dbReference>
<feature type="region of interest" description="Disordered" evidence="1">
    <location>
        <begin position="37"/>
        <end position="57"/>
    </location>
</feature>
<dbReference type="GO" id="GO:0007286">
    <property type="term" value="P:spermatid development"/>
    <property type="evidence" value="ECO:0000315"/>
    <property type="project" value="FlyBase"/>
</dbReference>
<dbReference type="AlphaFoldDB" id="Q8MT11"/>
<proteinExistence type="evidence at transcript level"/>
<dbReference type="GO" id="GO:0003729">
    <property type="term" value="F:mRNA binding"/>
    <property type="evidence" value="ECO:0000250"/>
    <property type="project" value="FlyBase"/>
</dbReference>
<dbReference type="GO" id="GO:0008587">
    <property type="term" value="P:imaginal disc-derived wing margin morphogenesis"/>
    <property type="evidence" value="ECO:0000315"/>
    <property type="project" value="FlyBase"/>
</dbReference>
<sequence>RVESPACKLLEVEHLESDAKSGLLNLTRYLRRVQLHTDASAATPSDPLAATNTNYNP</sequence>
<dbReference type="OrthoDB" id="296632at2759"/>
<dbReference type="GO" id="GO:0000900">
    <property type="term" value="F:mRNA regulatory element binding translation repressor activity"/>
    <property type="evidence" value="ECO:0000315"/>
    <property type="project" value="FlyBase"/>
</dbReference>
<reference evidence="2" key="1">
    <citation type="submission" date="2002-06" db="EMBL/GenBank/DDBJ databases">
        <authorList>
            <person name="Stapleton M."/>
            <person name="Brokstein P."/>
            <person name="Hong L."/>
            <person name="Agbayani A."/>
            <person name="Carlson J."/>
            <person name="Champe M."/>
            <person name="Chavez C."/>
            <person name="Dorsett V."/>
            <person name="Dresnek D."/>
            <person name="Farfan D."/>
            <person name="Frise E."/>
            <person name="George R."/>
            <person name="Gonzalez M."/>
            <person name="Guarin H."/>
            <person name="Kronmiller B."/>
            <person name="Li P."/>
            <person name="Liao G."/>
            <person name="Miranda A."/>
            <person name="Mungall C.J."/>
            <person name="Nunoo J."/>
            <person name="Pacleb J."/>
            <person name="Paragas V."/>
            <person name="Park S."/>
            <person name="Patel S."/>
            <person name="Phouanenavong S."/>
            <person name="Wan K."/>
            <person name="Yu C."/>
            <person name="Lewis S.E."/>
            <person name="Rubin G.M."/>
            <person name="Celniker S."/>
        </authorList>
    </citation>
    <scope>NUCLEOTIDE SEQUENCE</scope>
</reference>
<dbReference type="GO" id="GO:0007291">
    <property type="term" value="P:sperm individualization"/>
    <property type="evidence" value="ECO:0000315"/>
    <property type="project" value="FlyBase"/>
</dbReference>
<dbReference type="FlyBase" id="FBgn0011224">
    <property type="gene designation" value="heph"/>
</dbReference>
<organism evidence="2">
    <name type="scientific">Drosophila melanogaster</name>
    <name type="common">Fruit fly</name>
    <dbReference type="NCBI Taxonomy" id="7227"/>
    <lineage>
        <taxon>Eukaryota</taxon>
        <taxon>Metazoa</taxon>
        <taxon>Ecdysozoa</taxon>
        <taxon>Arthropoda</taxon>
        <taxon>Hexapoda</taxon>
        <taxon>Insecta</taxon>
        <taxon>Pterygota</taxon>
        <taxon>Neoptera</taxon>
        <taxon>Endopterygota</taxon>
        <taxon>Diptera</taxon>
        <taxon>Brachycera</taxon>
        <taxon>Muscomorpha</taxon>
        <taxon>Ephydroidea</taxon>
        <taxon>Drosophilidae</taxon>
        <taxon>Drosophila</taxon>
        <taxon>Sophophora</taxon>
    </lineage>
</organism>
<gene>
    <name evidence="2 3" type="primary">heph</name>
    <name evidence="3" type="ORF">CG31000</name>
</gene>
<evidence type="ECO:0000313" key="3">
    <source>
        <dbReference type="FlyBase" id="FBgn0011224"/>
    </source>
</evidence>
<dbReference type="GO" id="GO:0008103">
    <property type="term" value="P:oocyte microtubule cytoskeleton polarization"/>
    <property type="evidence" value="ECO:0000315"/>
    <property type="project" value="FlyBase"/>
</dbReference>
<name>Q8MT11_DROME</name>
<dbReference type="GO" id="GO:0003730">
    <property type="term" value="F:mRNA 3'-UTR binding"/>
    <property type="evidence" value="ECO:0000314"/>
    <property type="project" value="FlyBase"/>
</dbReference>
<dbReference type="AGR" id="FB:FBgn0011224"/>
<dbReference type="GO" id="GO:1990904">
    <property type="term" value="C:ribonucleoprotein complex"/>
    <property type="evidence" value="ECO:0000314"/>
    <property type="project" value="FlyBase"/>
</dbReference>
<dbReference type="EMBL" id="AY118448">
    <property type="protein sequence ID" value="AAM48477.1"/>
    <property type="molecule type" value="mRNA"/>
</dbReference>
<dbReference type="GO" id="GO:0008586">
    <property type="term" value="P:imaginal disc-derived wing vein morphogenesis"/>
    <property type="evidence" value="ECO:0000315"/>
    <property type="project" value="FlyBase"/>
</dbReference>
<accession>Q8MT11</accession>
<dbReference type="GO" id="GO:0005829">
    <property type="term" value="C:cytosol"/>
    <property type="evidence" value="ECO:0007005"/>
    <property type="project" value="FlyBase"/>
</dbReference>
<evidence type="ECO:0000256" key="1">
    <source>
        <dbReference type="SAM" id="MobiDB-lite"/>
    </source>
</evidence>